<evidence type="ECO:0000259" key="2">
    <source>
        <dbReference type="Pfam" id="PF01738"/>
    </source>
</evidence>
<evidence type="ECO:0000256" key="1">
    <source>
        <dbReference type="SAM" id="SignalP"/>
    </source>
</evidence>
<organism evidence="3 4">
    <name type="scientific">Mucilaginibacter jinjuensis</name>
    <dbReference type="NCBI Taxonomy" id="1176721"/>
    <lineage>
        <taxon>Bacteria</taxon>
        <taxon>Pseudomonadati</taxon>
        <taxon>Bacteroidota</taxon>
        <taxon>Sphingobacteriia</taxon>
        <taxon>Sphingobacteriales</taxon>
        <taxon>Sphingobacteriaceae</taxon>
        <taxon>Mucilaginibacter</taxon>
    </lineage>
</organism>
<dbReference type="RefSeq" id="WP_273630460.1">
    <property type="nucleotide sequence ID" value="NZ_CP117167.1"/>
</dbReference>
<sequence length="283" mass="31240">MKKLFLLTLLIAGSLMGFAQTKSKVLCCGKPSSTQQFAMLASNKDFRMAHLNPSKIHFQSSIGQVITYKTPDGKESAAYELKAKTPTNNYLIVIHEWWGLNDFVKKESEKLYNDIGNVNVIALDLYDGKVATTREEAGKYMQGVNEDRAEAIIKGAIAYAGPKAHIATLGWCFGGGWSLQSALLAGNQTVACVMYYGMPEQDLAKLKTLHGDVLGNFANKDQWINPKVVAKFEADMKTDGKKLYVHQYDADHGFANPSSPIYDSAATKEAYGYTLTFLKARLK</sequence>
<reference evidence="3 4" key="1">
    <citation type="submission" date="2023-02" db="EMBL/GenBank/DDBJ databases">
        <title>Genome sequence of Mucilaginibacter jinjuensis strain KACC 16571.</title>
        <authorList>
            <person name="Kim S."/>
            <person name="Heo J."/>
            <person name="Kwon S.-W."/>
        </authorList>
    </citation>
    <scope>NUCLEOTIDE SEQUENCE [LARGE SCALE GENOMIC DNA]</scope>
    <source>
        <strain evidence="3 4">KACC 16571</strain>
    </source>
</reference>
<dbReference type="InterPro" id="IPR002925">
    <property type="entry name" value="Dienelactn_hydro"/>
</dbReference>
<dbReference type="Pfam" id="PF01738">
    <property type="entry name" value="DLH"/>
    <property type="match status" value="1"/>
</dbReference>
<dbReference type="PANTHER" id="PTHR46623">
    <property type="entry name" value="CARBOXYMETHYLENEBUTENOLIDASE-RELATED"/>
    <property type="match status" value="1"/>
</dbReference>
<dbReference type="Gene3D" id="3.40.50.1820">
    <property type="entry name" value="alpha/beta hydrolase"/>
    <property type="match status" value="1"/>
</dbReference>
<dbReference type="SUPFAM" id="SSF53474">
    <property type="entry name" value="alpha/beta-Hydrolases"/>
    <property type="match status" value="1"/>
</dbReference>
<accession>A0ABY7T6T7</accession>
<keyword evidence="1" id="KW-0732">Signal</keyword>
<protein>
    <submittedName>
        <fullName evidence="3">Dienelactone hydrolase family protein</fullName>
    </submittedName>
</protein>
<keyword evidence="4" id="KW-1185">Reference proteome</keyword>
<evidence type="ECO:0000313" key="3">
    <source>
        <dbReference type="EMBL" id="WCT12210.1"/>
    </source>
</evidence>
<evidence type="ECO:0000313" key="4">
    <source>
        <dbReference type="Proteomes" id="UP001216139"/>
    </source>
</evidence>
<feature type="domain" description="Dienelactone hydrolase" evidence="2">
    <location>
        <begin position="82"/>
        <end position="280"/>
    </location>
</feature>
<proteinExistence type="predicted"/>
<feature type="signal peptide" evidence="1">
    <location>
        <begin position="1"/>
        <end position="19"/>
    </location>
</feature>
<feature type="chain" id="PRO_5047234403" evidence="1">
    <location>
        <begin position="20"/>
        <end position="283"/>
    </location>
</feature>
<dbReference type="InterPro" id="IPR029058">
    <property type="entry name" value="AB_hydrolase_fold"/>
</dbReference>
<dbReference type="EMBL" id="CP117167">
    <property type="protein sequence ID" value="WCT12210.1"/>
    <property type="molecule type" value="Genomic_DNA"/>
</dbReference>
<gene>
    <name evidence="3" type="ORF">PQO05_26140</name>
</gene>
<name>A0ABY7T6T7_9SPHI</name>
<dbReference type="Proteomes" id="UP001216139">
    <property type="component" value="Chromosome"/>
</dbReference>
<keyword evidence="3" id="KW-0378">Hydrolase</keyword>
<dbReference type="InterPro" id="IPR051049">
    <property type="entry name" value="Dienelactone_hydrolase-like"/>
</dbReference>
<dbReference type="GO" id="GO:0016787">
    <property type="term" value="F:hydrolase activity"/>
    <property type="evidence" value="ECO:0007669"/>
    <property type="project" value="UniProtKB-KW"/>
</dbReference>
<dbReference type="PANTHER" id="PTHR46623:SF6">
    <property type="entry name" value="ALPHA_BETA-HYDROLASES SUPERFAMILY PROTEIN"/>
    <property type="match status" value="1"/>
</dbReference>